<dbReference type="PANTHER" id="PTHR10344:SF1">
    <property type="entry name" value="THYMIDYLATE KINASE"/>
    <property type="match status" value="1"/>
</dbReference>
<dbReference type="InterPro" id="IPR027417">
    <property type="entry name" value="P-loop_NTPase"/>
</dbReference>
<evidence type="ECO:0000259" key="8">
    <source>
        <dbReference type="Pfam" id="PF02223"/>
    </source>
</evidence>
<dbReference type="PANTHER" id="PTHR10344">
    <property type="entry name" value="THYMIDYLATE KINASE"/>
    <property type="match status" value="1"/>
</dbReference>
<name>C4VBS4_VAIC1</name>
<dbReference type="NCBIfam" id="TIGR00041">
    <property type="entry name" value="DTMP_kinase"/>
    <property type="match status" value="1"/>
</dbReference>
<feature type="domain" description="Thymidylate kinase-like" evidence="8">
    <location>
        <begin position="5"/>
        <end position="179"/>
    </location>
</feature>
<accession>C4VBS4</accession>
<proteinExistence type="inferred from homology"/>
<dbReference type="STRING" id="578460.C4VBS4"/>
<evidence type="ECO:0000256" key="2">
    <source>
        <dbReference type="ARBA" id="ARBA00012980"/>
    </source>
</evidence>
<dbReference type="GO" id="GO:0004798">
    <property type="term" value="F:dTMP kinase activity"/>
    <property type="evidence" value="ECO:0007669"/>
    <property type="project" value="UniProtKB-EC"/>
</dbReference>
<dbReference type="AlphaFoldDB" id="C4VBS4"/>
<dbReference type="Pfam" id="PF02223">
    <property type="entry name" value="Thymidylate_kin"/>
    <property type="match status" value="1"/>
</dbReference>
<dbReference type="GO" id="GO:0005634">
    <property type="term" value="C:nucleus"/>
    <property type="evidence" value="ECO:0007669"/>
    <property type="project" value="TreeGrafter"/>
</dbReference>
<evidence type="ECO:0000256" key="1">
    <source>
        <dbReference type="ARBA" id="ARBA00009776"/>
    </source>
</evidence>
<evidence type="ECO:0000313" key="10">
    <source>
        <dbReference type="Proteomes" id="UP000009082"/>
    </source>
</evidence>
<keyword evidence="7" id="KW-0067">ATP-binding</keyword>
<dbReference type="GO" id="GO:0006227">
    <property type="term" value="P:dUDP biosynthetic process"/>
    <property type="evidence" value="ECO:0007669"/>
    <property type="project" value="TreeGrafter"/>
</dbReference>
<evidence type="ECO:0000256" key="6">
    <source>
        <dbReference type="ARBA" id="ARBA00022777"/>
    </source>
</evidence>
<dbReference type="EC" id="2.7.4.9" evidence="2"/>
<dbReference type="GO" id="GO:0006235">
    <property type="term" value="P:dTTP biosynthetic process"/>
    <property type="evidence" value="ECO:0007669"/>
    <property type="project" value="TreeGrafter"/>
</dbReference>
<dbReference type="GO" id="GO:0005524">
    <property type="term" value="F:ATP binding"/>
    <property type="evidence" value="ECO:0007669"/>
    <property type="project" value="UniProtKB-KW"/>
</dbReference>
<dbReference type="OMA" id="ANRWECA"/>
<dbReference type="HOGENOM" id="CLU_049131_3_2_1"/>
<evidence type="ECO:0000256" key="5">
    <source>
        <dbReference type="ARBA" id="ARBA00022741"/>
    </source>
</evidence>
<dbReference type="HAMAP" id="MF_00165">
    <property type="entry name" value="Thymidylate_kinase"/>
    <property type="match status" value="1"/>
</dbReference>
<keyword evidence="4" id="KW-0545">Nucleotide biosynthesis</keyword>
<protein>
    <recommendedName>
        <fullName evidence="2">dTMP kinase</fullName>
        <ecNumber evidence="2">2.7.4.9</ecNumber>
    </recommendedName>
</protein>
<keyword evidence="5" id="KW-0547">Nucleotide-binding</keyword>
<dbReference type="GO" id="GO:0005829">
    <property type="term" value="C:cytosol"/>
    <property type="evidence" value="ECO:0007669"/>
    <property type="project" value="TreeGrafter"/>
</dbReference>
<dbReference type="FunCoup" id="C4VBS4">
    <property type="interactions" value="119"/>
</dbReference>
<dbReference type="EMBL" id="ACOL01000828">
    <property type="protein sequence ID" value="EEQ81328.1"/>
    <property type="molecule type" value="Genomic_DNA"/>
</dbReference>
<dbReference type="GO" id="GO:0005739">
    <property type="term" value="C:mitochondrion"/>
    <property type="evidence" value="ECO:0007669"/>
    <property type="project" value="TreeGrafter"/>
</dbReference>
<dbReference type="InterPro" id="IPR039430">
    <property type="entry name" value="Thymidylate_kin-like_dom"/>
</dbReference>
<dbReference type="Proteomes" id="UP000009082">
    <property type="component" value="Unassembled WGS sequence"/>
</dbReference>
<dbReference type="KEGG" id="nce:NCER_102294"/>
<evidence type="ECO:0000256" key="3">
    <source>
        <dbReference type="ARBA" id="ARBA00022679"/>
    </source>
</evidence>
<dbReference type="SUPFAM" id="SSF52540">
    <property type="entry name" value="P-loop containing nucleoside triphosphate hydrolases"/>
    <property type="match status" value="1"/>
</dbReference>
<gene>
    <name evidence="9" type="ORF">NCER_102294</name>
</gene>
<dbReference type="Gene3D" id="3.40.50.300">
    <property type="entry name" value="P-loop containing nucleotide triphosphate hydrolases"/>
    <property type="match status" value="1"/>
</dbReference>
<sequence>MFVVFEGLDKSGKSTTCDSVYKKLKELDIHTTQMHFPDRSSITGEILNKYLLGKVNLTNEATHLLFSADRYQKKNFIEKTSRSGILLCDRYSWSGICFSHAKGIDLGWAVETERLLPKPDITFFLEADVNVLMKRHNWGDEILETREFQLKAAEAYLQMRDYVKNLIKIDATKSVAEITDIVVDTIIKFQKRQREQIEN</sequence>
<organism evidence="10">
    <name type="scientific">Vairimorpha ceranae (strain BRL01)</name>
    <name type="common">Microsporidian parasite</name>
    <name type="synonym">Nosema ceranae</name>
    <dbReference type="NCBI Taxonomy" id="578460"/>
    <lineage>
        <taxon>Eukaryota</taxon>
        <taxon>Fungi</taxon>
        <taxon>Fungi incertae sedis</taxon>
        <taxon>Microsporidia</taxon>
        <taxon>Nosematidae</taxon>
        <taxon>Vairimorpha</taxon>
    </lineage>
</organism>
<evidence type="ECO:0000256" key="4">
    <source>
        <dbReference type="ARBA" id="ARBA00022727"/>
    </source>
</evidence>
<keyword evidence="3" id="KW-0808">Transferase</keyword>
<dbReference type="InParanoid" id="C4VBS4"/>
<dbReference type="OrthoDB" id="425602at2759"/>
<dbReference type="VEuPathDB" id="MicrosporidiaDB:NCER_102294"/>
<dbReference type="GO" id="GO:0004550">
    <property type="term" value="F:nucleoside diphosphate kinase activity"/>
    <property type="evidence" value="ECO:0007669"/>
    <property type="project" value="TreeGrafter"/>
</dbReference>
<reference evidence="10" key="1">
    <citation type="journal article" date="2009" name="PLoS Pathog.">
        <title>Genomic analyses of the microsporidian Nosema ceranae, an emergent pathogen of honey bees.</title>
        <authorList>
            <person name="Cornman R.S."/>
            <person name="Chen Y.P."/>
            <person name="Schatz M.C."/>
            <person name="Street C."/>
            <person name="Zhao Y."/>
            <person name="Desany B."/>
            <person name="Egholm M."/>
            <person name="Hutchison S."/>
            <person name="Pettis J.S."/>
            <person name="Lipkin W.I."/>
            <person name="Evans J.D."/>
        </authorList>
    </citation>
    <scope>NUCLEOTIDE SEQUENCE [LARGE SCALE GENOMIC DNA]</scope>
    <source>
        <strain evidence="10">BRL01</strain>
    </source>
</reference>
<keyword evidence="6" id="KW-0418">Kinase</keyword>
<evidence type="ECO:0000313" key="9">
    <source>
        <dbReference type="EMBL" id="EEQ81328.1"/>
    </source>
</evidence>
<dbReference type="CDD" id="cd01672">
    <property type="entry name" value="TMPK"/>
    <property type="match status" value="1"/>
</dbReference>
<comment type="similarity">
    <text evidence="1">Belongs to the thymidylate kinase family.</text>
</comment>
<dbReference type="InterPro" id="IPR018094">
    <property type="entry name" value="Thymidylate_kinase"/>
</dbReference>
<dbReference type="GO" id="GO:0006233">
    <property type="term" value="P:dTDP biosynthetic process"/>
    <property type="evidence" value="ECO:0007669"/>
    <property type="project" value="InterPro"/>
</dbReference>
<evidence type="ECO:0000256" key="7">
    <source>
        <dbReference type="ARBA" id="ARBA00022840"/>
    </source>
</evidence>